<dbReference type="CDD" id="cd06260">
    <property type="entry name" value="DUF820-like"/>
    <property type="match status" value="1"/>
</dbReference>
<name>A0ABM5VNT3_THEA5</name>
<protein>
    <submittedName>
        <fullName evidence="2">Cytosolic protein</fullName>
    </submittedName>
</protein>
<dbReference type="Proteomes" id="UP000058660">
    <property type="component" value="Chromosome"/>
</dbReference>
<dbReference type="Pfam" id="PF05685">
    <property type="entry name" value="Uma2"/>
    <property type="match status" value="1"/>
</dbReference>
<dbReference type="PANTHER" id="PTHR34107:SF1">
    <property type="entry name" value="SLL0198 PROTEIN"/>
    <property type="match status" value="1"/>
</dbReference>
<proteinExistence type="predicted"/>
<evidence type="ECO:0000313" key="2">
    <source>
        <dbReference type="EMBL" id="ALJ91674.1"/>
    </source>
</evidence>
<feature type="domain" description="Putative restriction endonuclease" evidence="1">
    <location>
        <begin position="13"/>
        <end position="178"/>
    </location>
</feature>
<dbReference type="InterPro" id="IPR011335">
    <property type="entry name" value="Restrct_endonuc-II-like"/>
</dbReference>
<dbReference type="InterPro" id="IPR012296">
    <property type="entry name" value="Nuclease_put_TT1808"/>
</dbReference>
<gene>
    <name evidence="2" type="ORF">TO73_1846</name>
</gene>
<dbReference type="InterPro" id="IPR008538">
    <property type="entry name" value="Uma2"/>
</dbReference>
<evidence type="ECO:0000259" key="1">
    <source>
        <dbReference type="Pfam" id="PF05685"/>
    </source>
</evidence>
<reference evidence="3" key="1">
    <citation type="journal article" date="2015" name="PLoS ONE">
        <title>Complete Genome Sequence of Thermus aquaticus Y51MC23.</title>
        <authorList>
            <person name="Brumm P.J."/>
            <person name="Monsma S."/>
            <person name="Keough B."/>
            <person name="Jasinovica S."/>
            <person name="Ferguson E."/>
            <person name="Schoenfeld T."/>
            <person name="Lodes M."/>
            <person name="Mead D.A."/>
        </authorList>
    </citation>
    <scope>NUCLEOTIDE SEQUENCE [LARGE SCALE GENOMIC DNA]</scope>
    <source>
        <strain evidence="3">BAA-2747 / Y51MC23</strain>
    </source>
</reference>
<organism evidence="2 3">
    <name type="scientific">Thermus aquaticus (strain ATCC BAA-2747 / Y51MC23)</name>
    <dbReference type="NCBI Taxonomy" id="498848"/>
    <lineage>
        <taxon>Bacteria</taxon>
        <taxon>Thermotogati</taxon>
        <taxon>Deinococcota</taxon>
        <taxon>Deinococci</taxon>
        <taxon>Thermales</taxon>
        <taxon>Thermaceae</taxon>
        <taxon>Thermus</taxon>
    </lineage>
</organism>
<dbReference type="RefSeq" id="WP_003045182.1">
    <property type="nucleotide sequence ID" value="NZ_CP010822.1"/>
</dbReference>
<dbReference type="EMBL" id="CP010822">
    <property type="protein sequence ID" value="ALJ91674.1"/>
    <property type="molecule type" value="Genomic_DNA"/>
</dbReference>
<accession>A0ABM5VNT3</accession>
<dbReference type="PANTHER" id="PTHR34107">
    <property type="entry name" value="SLL0198 PROTEIN-RELATED"/>
    <property type="match status" value="1"/>
</dbReference>
<dbReference type="Gene3D" id="3.90.1570.10">
    <property type="entry name" value="tt1808, chain A"/>
    <property type="match status" value="1"/>
</dbReference>
<keyword evidence="3" id="KW-1185">Reference proteome</keyword>
<sequence length="187" mass="20916">MPLLELLSSVSDEDLLALSRRNPGLKLERMAEGRLRLSPTGGESGRVRAEVLGQLYRWNEEKGLGVVFDATGFRLPDGAVFSPDAAFVKKERWLALSREEREGFPPLAPDVVFEVRSRSDDPAELREKAGFYLKNGTALVVLVDPYGRWVEAHRLSGVERFEEPLEVPLDPELPGFLLRASRLFATP</sequence>
<dbReference type="SUPFAM" id="SSF52980">
    <property type="entry name" value="Restriction endonuclease-like"/>
    <property type="match status" value="1"/>
</dbReference>
<evidence type="ECO:0000313" key="3">
    <source>
        <dbReference type="Proteomes" id="UP000058660"/>
    </source>
</evidence>